<comment type="caution">
    <text evidence="2">The sequence shown here is derived from an EMBL/GenBank/DDBJ whole genome shotgun (WGS) entry which is preliminary data.</text>
</comment>
<name>A0AAD9FJ34_PAPLA</name>
<proteinExistence type="predicted"/>
<dbReference type="Pfam" id="PF13302">
    <property type="entry name" value="Acetyltransf_3"/>
    <property type="match status" value="1"/>
</dbReference>
<evidence type="ECO:0000313" key="3">
    <source>
        <dbReference type="Proteomes" id="UP001182556"/>
    </source>
</evidence>
<reference evidence="2" key="1">
    <citation type="submission" date="2023-02" db="EMBL/GenBank/DDBJ databases">
        <title>Identification and recombinant expression of a fungal hydrolase from Papiliotrema laurentii that hydrolyzes apple cutin and clears colloidal polyester polyurethane.</title>
        <authorList>
            <consortium name="DOE Joint Genome Institute"/>
            <person name="Roman V.A."/>
            <person name="Bojanowski C."/>
            <person name="Crable B.R."/>
            <person name="Wagner D.N."/>
            <person name="Hung C.S."/>
            <person name="Nadeau L.J."/>
            <person name="Schratz L."/>
            <person name="Haridas S."/>
            <person name="Pangilinan J."/>
            <person name="Lipzen A."/>
            <person name="Na H."/>
            <person name="Yan M."/>
            <person name="Ng V."/>
            <person name="Grigoriev I.V."/>
            <person name="Spatafora J.W."/>
            <person name="Barlow D."/>
            <person name="Biffinger J."/>
            <person name="Kelley-Loughnane N."/>
            <person name="Varaljay V.A."/>
            <person name="Crookes-Goodson W.J."/>
        </authorList>
    </citation>
    <scope>NUCLEOTIDE SEQUENCE</scope>
    <source>
        <strain evidence="2">5307AH</strain>
    </source>
</reference>
<dbReference type="SUPFAM" id="SSF55729">
    <property type="entry name" value="Acyl-CoA N-acyltransferases (Nat)"/>
    <property type="match status" value="1"/>
</dbReference>
<keyword evidence="3" id="KW-1185">Reference proteome</keyword>
<dbReference type="InterPro" id="IPR051531">
    <property type="entry name" value="N-acetyltransferase"/>
</dbReference>
<dbReference type="EMBL" id="JAODAN010000011">
    <property type="protein sequence ID" value="KAK1921160.1"/>
    <property type="molecule type" value="Genomic_DNA"/>
</dbReference>
<evidence type="ECO:0000313" key="2">
    <source>
        <dbReference type="EMBL" id="KAK1921160.1"/>
    </source>
</evidence>
<accession>A0AAD9FJ34</accession>
<sequence length="247" mass="27787">MTIPQPTQRYKVEWDETRSEYCVRFPDIPEVRLTTFTENDIDDMIKVYNEPSIGEWTFRRPFPYGPADAQWAVDNFIPRYQEALEEIDKAAKTGAKPLVRGHFPFPILRYVPTGNDSGRLDGLGLRDGQMLGGVYVWPYASTDAEAAEMLARPPAEQTFEVAYDLAEVARRKGLGKRMLTAALEAWVESLGIGMAKATIETRNTASNALIRSCGFELVENIVTAWPEEKGGGERAGARFVWKNPHLQ</sequence>
<dbReference type="InterPro" id="IPR000182">
    <property type="entry name" value="GNAT_dom"/>
</dbReference>
<gene>
    <name evidence="2" type="ORF">DB88DRAFT_499852</name>
</gene>
<dbReference type="Proteomes" id="UP001182556">
    <property type="component" value="Unassembled WGS sequence"/>
</dbReference>
<dbReference type="PANTHER" id="PTHR43792">
    <property type="entry name" value="GNAT FAMILY, PUTATIVE (AFU_ORTHOLOGUE AFUA_3G00765)-RELATED-RELATED"/>
    <property type="match status" value="1"/>
</dbReference>
<dbReference type="InterPro" id="IPR016181">
    <property type="entry name" value="Acyl_CoA_acyltransferase"/>
</dbReference>
<dbReference type="AlphaFoldDB" id="A0AAD9FJ34"/>
<feature type="domain" description="N-acetyltransferase" evidence="1">
    <location>
        <begin position="153"/>
        <end position="216"/>
    </location>
</feature>
<dbReference type="Gene3D" id="3.40.630.30">
    <property type="match status" value="1"/>
</dbReference>
<dbReference type="GO" id="GO:0016747">
    <property type="term" value="F:acyltransferase activity, transferring groups other than amino-acyl groups"/>
    <property type="evidence" value="ECO:0007669"/>
    <property type="project" value="InterPro"/>
</dbReference>
<dbReference type="PANTHER" id="PTHR43792:SF16">
    <property type="entry name" value="N-ACETYLTRANSFERASE DOMAIN-CONTAINING PROTEIN"/>
    <property type="match status" value="1"/>
</dbReference>
<organism evidence="2 3">
    <name type="scientific">Papiliotrema laurentii</name>
    <name type="common">Cryptococcus laurentii</name>
    <dbReference type="NCBI Taxonomy" id="5418"/>
    <lineage>
        <taxon>Eukaryota</taxon>
        <taxon>Fungi</taxon>
        <taxon>Dikarya</taxon>
        <taxon>Basidiomycota</taxon>
        <taxon>Agaricomycotina</taxon>
        <taxon>Tremellomycetes</taxon>
        <taxon>Tremellales</taxon>
        <taxon>Rhynchogastremaceae</taxon>
        <taxon>Papiliotrema</taxon>
    </lineage>
</organism>
<evidence type="ECO:0000259" key="1">
    <source>
        <dbReference type="Pfam" id="PF13302"/>
    </source>
</evidence>
<protein>
    <recommendedName>
        <fullName evidence="1">N-acetyltransferase domain-containing protein</fullName>
    </recommendedName>
</protein>